<keyword evidence="3" id="KW-1185">Reference proteome</keyword>
<reference evidence="2" key="1">
    <citation type="submission" date="2022-03" db="EMBL/GenBank/DDBJ databases">
        <authorList>
            <person name="Alioto T."/>
            <person name="Alioto T."/>
            <person name="Gomez Garrido J."/>
        </authorList>
    </citation>
    <scope>NUCLEOTIDE SEQUENCE</scope>
</reference>
<evidence type="ECO:0000313" key="2">
    <source>
        <dbReference type="EMBL" id="CAH2247790.1"/>
    </source>
</evidence>
<accession>A0AAD1RBU9</accession>
<name>A0AAD1RBU9_PELCU</name>
<protein>
    <submittedName>
        <fullName evidence="2">Uncharacterized protein</fullName>
    </submittedName>
</protein>
<gene>
    <name evidence="2" type="ORF">PECUL_23A057582</name>
</gene>
<organism evidence="2 3">
    <name type="scientific">Pelobates cultripes</name>
    <name type="common">Western spadefoot toad</name>
    <dbReference type="NCBI Taxonomy" id="61616"/>
    <lineage>
        <taxon>Eukaryota</taxon>
        <taxon>Metazoa</taxon>
        <taxon>Chordata</taxon>
        <taxon>Craniata</taxon>
        <taxon>Vertebrata</taxon>
        <taxon>Euteleostomi</taxon>
        <taxon>Amphibia</taxon>
        <taxon>Batrachia</taxon>
        <taxon>Anura</taxon>
        <taxon>Pelobatoidea</taxon>
        <taxon>Pelobatidae</taxon>
        <taxon>Pelobates</taxon>
    </lineage>
</organism>
<dbReference type="AlphaFoldDB" id="A0AAD1RBU9"/>
<feature type="region of interest" description="Disordered" evidence="1">
    <location>
        <begin position="1"/>
        <end position="30"/>
    </location>
</feature>
<dbReference type="Proteomes" id="UP001295444">
    <property type="component" value="Chromosome 02"/>
</dbReference>
<evidence type="ECO:0000256" key="1">
    <source>
        <dbReference type="SAM" id="MobiDB-lite"/>
    </source>
</evidence>
<dbReference type="EMBL" id="OW240913">
    <property type="protein sequence ID" value="CAH2247790.1"/>
    <property type="molecule type" value="Genomic_DNA"/>
</dbReference>
<proteinExistence type="predicted"/>
<sequence length="210" mass="23128">MQWRLQTEKYHSTNTHRHPDFPPRLSASMGKKNKTLKGLTGEGSLNIGDLLLQRPCPNMAAQPDHGSSTSSEADPLDVPDAIPDTGCLNTHLPTAELNTRATNGDILELMRNMRRLFNADLAVVREEIMAITARVQATEGEISAIAHRQTGTAEQQAQLHTSQQTLSHQLDALDDYGRRKNVKLRGIAEAIGDSELLHIVQQMLASNLPQ</sequence>
<feature type="region of interest" description="Disordered" evidence="1">
    <location>
        <begin position="55"/>
        <end position="76"/>
    </location>
</feature>
<evidence type="ECO:0000313" key="3">
    <source>
        <dbReference type="Proteomes" id="UP001295444"/>
    </source>
</evidence>
<feature type="compositionally biased region" description="Basic and acidic residues" evidence="1">
    <location>
        <begin position="1"/>
        <end position="21"/>
    </location>
</feature>